<evidence type="ECO:0000313" key="1">
    <source>
        <dbReference type="EMBL" id="QPB84054.1"/>
    </source>
</evidence>
<gene>
    <name evidence="1" type="ORF">CWC22_014060</name>
</gene>
<organism evidence="1 2">
    <name type="scientific">Pseudoalteromonas rubra</name>
    <dbReference type="NCBI Taxonomy" id="43658"/>
    <lineage>
        <taxon>Bacteria</taxon>
        <taxon>Pseudomonadati</taxon>
        <taxon>Pseudomonadota</taxon>
        <taxon>Gammaproteobacteria</taxon>
        <taxon>Alteromonadales</taxon>
        <taxon>Pseudoalteromonadaceae</taxon>
        <taxon>Pseudoalteromonas</taxon>
    </lineage>
</organism>
<reference evidence="1 2" key="1">
    <citation type="submission" date="2019-10" db="EMBL/GenBank/DDBJ databases">
        <title>Pseudoalteromonas rubra S4059.</title>
        <authorList>
            <person name="Paulsen S."/>
            <person name="Wang X."/>
        </authorList>
    </citation>
    <scope>NUCLEOTIDE SEQUENCE [LARGE SCALE GENOMIC DNA]</scope>
    <source>
        <strain evidence="1 2">S4059</strain>
    </source>
</reference>
<dbReference type="STRING" id="43658.AT705_06735"/>
<dbReference type="InterPro" id="IPR022529">
    <property type="entry name" value="DUF3530"/>
</dbReference>
<evidence type="ECO:0000313" key="2">
    <source>
        <dbReference type="Proteomes" id="UP000305729"/>
    </source>
</evidence>
<dbReference type="Pfam" id="PF12048">
    <property type="entry name" value="DUF3530"/>
    <property type="match status" value="1"/>
</dbReference>
<dbReference type="SUPFAM" id="SSF53474">
    <property type="entry name" value="alpha/beta-Hydrolases"/>
    <property type="match status" value="1"/>
</dbReference>
<dbReference type="EMBL" id="CP045429">
    <property type="protein sequence ID" value="QPB84054.1"/>
    <property type="molecule type" value="Genomic_DNA"/>
</dbReference>
<proteinExistence type="predicted"/>
<sequence>MSSSFAVNCRYKGISKVRCVNMLNYSRFFLTVSLMISLVVTTPTQAAEQQNPPSRSSQFDSDLRYWLSSEKLLTIKDEEQEISVLFSEYMAAPKRGIIILLPGMEQSQLYNNGLSYLHQALTDDGYDTYTLPVPDLSSNGDLAANIIDAQPNEVKSSAIPVLSELALDNYKAALIARFEALYKTLALRQQEHIAIVAFGNSAGLFAEYLATLPSVRVDALITVSAQLANAQRNSHLPASLSLVAPALLDVFYTFDSPLVLETIDDRRRWARRNSKLDYRQRELFGEQHQPLQHQRLRKELTGFLRRL</sequence>
<name>A0A5S3V0L9_9GAMM</name>
<dbReference type="Proteomes" id="UP000305729">
    <property type="component" value="Chromosome 1"/>
</dbReference>
<dbReference type="AlphaFoldDB" id="A0A5S3V0L9"/>
<accession>A0A5S3V0L9</accession>
<dbReference type="InterPro" id="IPR029058">
    <property type="entry name" value="AB_hydrolase_fold"/>
</dbReference>
<protein>
    <submittedName>
        <fullName evidence="1">DUF3530 family protein</fullName>
    </submittedName>
</protein>